<dbReference type="Proteomes" id="UP000801492">
    <property type="component" value="Unassembled WGS sequence"/>
</dbReference>
<protein>
    <submittedName>
        <fullName evidence="2">Uncharacterized protein</fullName>
    </submittedName>
</protein>
<gene>
    <name evidence="2" type="ORF">ILUMI_03840</name>
</gene>
<dbReference type="OrthoDB" id="6767133at2759"/>
<feature type="region of interest" description="Disordered" evidence="1">
    <location>
        <begin position="159"/>
        <end position="198"/>
    </location>
</feature>
<dbReference type="PANTHER" id="PTHR35450:SF2">
    <property type="entry name" value="REVERSE TRANSCRIPTASE DOMAIN-CONTAINING PROTEIN"/>
    <property type="match status" value="1"/>
</dbReference>
<evidence type="ECO:0000313" key="3">
    <source>
        <dbReference type="Proteomes" id="UP000801492"/>
    </source>
</evidence>
<accession>A0A8K0DAT2</accession>
<dbReference type="EMBL" id="VTPC01001328">
    <property type="protein sequence ID" value="KAF2902349.1"/>
    <property type="molecule type" value="Genomic_DNA"/>
</dbReference>
<proteinExistence type="predicted"/>
<evidence type="ECO:0000256" key="1">
    <source>
        <dbReference type="SAM" id="MobiDB-lite"/>
    </source>
</evidence>
<evidence type="ECO:0000313" key="2">
    <source>
        <dbReference type="EMBL" id="KAF2902349.1"/>
    </source>
</evidence>
<sequence length="198" mass="23651">MRRQYPRAVQKHLIDKERTYEWLRKEELIGETESLIIAAQDQAINTRCHKKNILKQNINSKCRLCKEHEETTEHIIAGCTILGQHEYIKRHVQVCRNLHYNICKEYGIEVGKQWYEHNPQPVVEARETIIMWNKQIQTDREIRANKPDIVIKQKKRKEMFDHRCSSTRRQKSGRKESRKSFEVQGTSVRDTKNVELSN</sequence>
<comment type="caution">
    <text evidence="2">The sequence shown here is derived from an EMBL/GenBank/DDBJ whole genome shotgun (WGS) entry which is preliminary data.</text>
</comment>
<keyword evidence="3" id="KW-1185">Reference proteome</keyword>
<name>A0A8K0DAT2_IGNLU</name>
<feature type="compositionally biased region" description="Basic and acidic residues" evidence="1">
    <location>
        <begin position="189"/>
        <end position="198"/>
    </location>
</feature>
<organism evidence="2 3">
    <name type="scientific">Ignelater luminosus</name>
    <name type="common">Cucubano</name>
    <name type="synonym">Pyrophorus luminosus</name>
    <dbReference type="NCBI Taxonomy" id="2038154"/>
    <lineage>
        <taxon>Eukaryota</taxon>
        <taxon>Metazoa</taxon>
        <taxon>Ecdysozoa</taxon>
        <taxon>Arthropoda</taxon>
        <taxon>Hexapoda</taxon>
        <taxon>Insecta</taxon>
        <taxon>Pterygota</taxon>
        <taxon>Neoptera</taxon>
        <taxon>Endopterygota</taxon>
        <taxon>Coleoptera</taxon>
        <taxon>Polyphaga</taxon>
        <taxon>Elateriformia</taxon>
        <taxon>Elateroidea</taxon>
        <taxon>Elateridae</taxon>
        <taxon>Agrypninae</taxon>
        <taxon>Pyrophorini</taxon>
        <taxon>Ignelater</taxon>
    </lineage>
</organism>
<reference evidence="2" key="1">
    <citation type="submission" date="2019-08" db="EMBL/GenBank/DDBJ databases">
        <title>The genome of the North American firefly Photinus pyralis.</title>
        <authorList>
            <consortium name="Photinus pyralis genome working group"/>
            <person name="Fallon T.R."/>
            <person name="Sander Lower S.E."/>
            <person name="Weng J.-K."/>
        </authorList>
    </citation>
    <scope>NUCLEOTIDE SEQUENCE</scope>
    <source>
        <strain evidence="2">TRF0915ILg1</strain>
        <tissue evidence="2">Whole body</tissue>
    </source>
</reference>
<dbReference type="PANTHER" id="PTHR35450">
    <property type="entry name" value="REVERSE TRANSCRIPTASE DOMAIN-CONTAINING PROTEIN"/>
    <property type="match status" value="1"/>
</dbReference>
<dbReference type="AlphaFoldDB" id="A0A8K0DAT2"/>